<dbReference type="Pfam" id="PF02932">
    <property type="entry name" value="Neur_chan_memb"/>
    <property type="match status" value="1"/>
</dbReference>
<evidence type="ECO:0000313" key="5">
    <source>
        <dbReference type="EMBL" id="ROT79980.1"/>
    </source>
</evidence>
<sequence length="428" mass="48557">MSVTLEFFTTLAWRDERLSFQHLTPGKETPVPATQADRMWIPDFQLDLEGGQPKVLDEKVMITTANNATLPASDISRNRKRPHSDSPVHREVRLFLQPPHLPLRQAGVQHQPPALPRLPGPGQLLARGLDRDLHRPRGTRSLYGQGVAFRSTDDARTELSLGFELHRRQGVILLSTFVPSVLLLLVSWAALFLKDLNVSANLSLTNLLVLYTLFSNLLRSVPDTAAVKMIDIWFFFAISLLFLNIMVIIFLDYVAGFFLNAQTERAPRTRVSKRYERIMSLNHVTEILSFDWLFSIFGFSTKVIKTRNSCTRSSFLPRNHEEEEGENQGKQVAEGRSDLTGRRIERYLRAGQWNPRTSPLSAVYISATLEHILRRILAQSMAWADAMKRVRITPLFIALAVKADPDLNDLLGNTMFKDGRPAEFVAVF</sequence>
<evidence type="ECO:0000256" key="3">
    <source>
        <dbReference type="SAM" id="Phobius"/>
    </source>
</evidence>
<dbReference type="GO" id="GO:0003677">
    <property type="term" value="F:DNA binding"/>
    <property type="evidence" value="ECO:0007669"/>
    <property type="project" value="InterPro"/>
</dbReference>
<proteinExistence type="predicted"/>
<evidence type="ECO:0000256" key="1">
    <source>
        <dbReference type="ARBA" id="ARBA00004141"/>
    </source>
</evidence>
<gene>
    <name evidence="5" type="ORF">C7M84_001319</name>
</gene>
<accession>A0A3R7QIH1</accession>
<dbReference type="InterPro" id="IPR036719">
    <property type="entry name" value="Neuro-gated_channel_TM_sf"/>
</dbReference>
<dbReference type="GO" id="GO:0046982">
    <property type="term" value="F:protein heterodimerization activity"/>
    <property type="evidence" value="ECO:0007669"/>
    <property type="project" value="InterPro"/>
</dbReference>
<evidence type="ECO:0000313" key="6">
    <source>
        <dbReference type="Proteomes" id="UP000283509"/>
    </source>
</evidence>
<dbReference type="GO" id="GO:0016020">
    <property type="term" value="C:membrane"/>
    <property type="evidence" value="ECO:0007669"/>
    <property type="project" value="UniProtKB-SubCell"/>
</dbReference>
<keyword evidence="6" id="KW-1185">Reference proteome</keyword>
<dbReference type="InterPro" id="IPR009072">
    <property type="entry name" value="Histone-fold"/>
</dbReference>
<dbReference type="Gene3D" id="1.10.20.10">
    <property type="entry name" value="Histone, subunit A"/>
    <property type="match status" value="1"/>
</dbReference>
<dbReference type="InterPro" id="IPR006201">
    <property type="entry name" value="Neur_channel"/>
</dbReference>
<keyword evidence="3" id="KW-0472">Membrane</keyword>
<keyword evidence="3" id="KW-1133">Transmembrane helix</keyword>
<dbReference type="InterPro" id="IPR038050">
    <property type="entry name" value="Neuro_actylchol_rec"/>
</dbReference>
<dbReference type="SMART" id="SM00414">
    <property type="entry name" value="H2A"/>
    <property type="match status" value="1"/>
</dbReference>
<dbReference type="AlphaFoldDB" id="A0A3R7QIH1"/>
<reference evidence="5 6" key="2">
    <citation type="submission" date="2019-01" db="EMBL/GenBank/DDBJ databases">
        <title>The decoding of complex shrimp genome reveals the adaptation for benthos swimmer, frequently molting mechanism and breeding impact on genome.</title>
        <authorList>
            <person name="Sun Y."/>
            <person name="Gao Y."/>
            <person name="Yu Y."/>
        </authorList>
    </citation>
    <scope>NUCLEOTIDE SEQUENCE [LARGE SCALE GENOMIC DNA]</scope>
    <source>
        <tissue evidence="5">Muscle</tissue>
    </source>
</reference>
<dbReference type="Proteomes" id="UP000283509">
    <property type="component" value="Unassembled WGS sequence"/>
</dbReference>
<feature type="region of interest" description="Disordered" evidence="2">
    <location>
        <begin position="316"/>
        <end position="335"/>
    </location>
</feature>
<dbReference type="SUPFAM" id="SSF47113">
    <property type="entry name" value="Histone-fold"/>
    <property type="match status" value="1"/>
</dbReference>
<organism evidence="5 6">
    <name type="scientific">Penaeus vannamei</name>
    <name type="common">Whiteleg shrimp</name>
    <name type="synonym">Litopenaeus vannamei</name>
    <dbReference type="NCBI Taxonomy" id="6689"/>
    <lineage>
        <taxon>Eukaryota</taxon>
        <taxon>Metazoa</taxon>
        <taxon>Ecdysozoa</taxon>
        <taxon>Arthropoda</taxon>
        <taxon>Crustacea</taxon>
        <taxon>Multicrustacea</taxon>
        <taxon>Malacostraca</taxon>
        <taxon>Eumalacostraca</taxon>
        <taxon>Eucarida</taxon>
        <taxon>Decapoda</taxon>
        <taxon>Dendrobranchiata</taxon>
        <taxon>Penaeoidea</taxon>
        <taxon>Penaeidae</taxon>
        <taxon>Penaeus</taxon>
    </lineage>
</organism>
<dbReference type="InterPro" id="IPR006029">
    <property type="entry name" value="Neurotrans-gated_channel_TM"/>
</dbReference>
<evidence type="ECO:0000259" key="4">
    <source>
        <dbReference type="Pfam" id="PF02932"/>
    </source>
</evidence>
<protein>
    <submittedName>
        <fullName evidence="5">Putative gamma-aminobutyric acid receptor subunit delta</fullName>
    </submittedName>
</protein>
<feature type="transmembrane region" description="Helical" evidence="3">
    <location>
        <begin position="198"/>
        <end position="218"/>
    </location>
</feature>
<dbReference type="GO" id="GO:0030527">
    <property type="term" value="F:structural constituent of chromatin"/>
    <property type="evidence" value="ECO:0007669"/>
    <property type="project" value="InterPro"/>
</dbReference>
<dbReference type="OrthoDB" id="9421954at2759"/>
<evidence type="ECO:0000256" key="2">
    <source>
        <dbReference type="SAM" id="MobiDB-lite"/>
    </source>
</evidence>
<dbReference type="GO" id="GO:0004888">
    <property type="term" value="F:transmembrane signaling receptor activity"/>
    <property type="evidence" value="ECO:0007669"/>
    <property type="project" value="InterPro"/>
</dbReference>
<comment type="caution">
    <text evidence="5">The sequence shown here is derived from an EMBL/GenBank/DDBJ whole genome shotgun (WGS) entry which is preliminary data.</text>
</comment>
<name>A0A3R7QIH1_PENVA</name>
<feature type="transmembrane region" description="Helical" evidence="3">
    <location>
        <begin position="230"/>
        <end position="258"/>
    </location>
</feature>
<reference evidence="5 6" key="1">
    <citation type="submission" date="2018-04" db="EMBL/GenBank/DDBJ databases">
        <authorList>
            <person name="Zhang X."/>
            <person name="Yuan J."/>
            <person name="Li F."/>
            <person name="Xiang J."/>
        </authorList>
    </citation>
    <scope>NUCLEOTIDE SEQUENCE [LARGE SCALE GENOMIC DNA]</scope>
    <source>
        <tissue evidence="5">Muscle</tissue>
    </source>
</reference>
<dbReference type="GO" id="GO:0005230">
    <property type="term" value="F:extracellular ligand-gated monoatomic ion channel activity"/>
    <property type="evidence" value="ECO:0007669"/>
    <property type="project" value="InterPro"/>
</dbReference>
<dbReference type="SUPFAM" id="SSF90112">
    <property type="entry name" value="Neurotransmitter-gated ion-channel transmembrane pore"/>
    <property type="match status" value="1"/>
</dbReference>
<feature type="transmembrane region" description="Helical" evidence="3">
    <location>
        <begin position="171"/>
        <end position="192"/>
    </location>
</feature>
<keyword evidence="5" id="KW-0675">Receptor</keyword>
<feature type="domain" description="Neurotransmitter-gated ion-channel transmembrane" evidence="4">
    <location>
        <begin position="176"/>
        <end position="286"/>
    </location>
</feature>
<dbReference type="Gene3D" id="1.20.58.390">
    <property type="entry name" value="Neurotransmitter-gated ion-channel transmembrane domain"/>
    <property type="match status" value="1"/>
</dbReference>
<dbReference type="InterPro" id="IPR002119">
    <property type="entry name" value="Histone_H2A"/>
</dbReference>
<dbReference type="GO" id="GO:0000786">
    <property type="term" value="C:nucleosome"/>
    <property type="evidence" value="ECO:0007669"/>
    <property type="project" value="InterPro"/>
</dbReference>
<comment type="subcellular location">
    <subcellularLocation>
        <location evidence="1">Membrane</location>
        <topology evidence="1">Multi-pass membrane protein</topology>
    </subcellularLocation>
</comment>
<dbReference type="PANTHER" id="PTHR18945">
    <property type="entry name" value="NEUROTRANSMITTER GATED ION CHANNEL"/>
    <property type="match status" value="1"/>
</dbReference>
<dbReference type="InterPro" id="IPR036734">
    <property type="entry name" value="Neur_chan_lig-bd_sf"/>
</dbReference>
<dbReference type="EMBL" id="QCYY01001169">
    <property type="protein sequence ID" value="ROT79980.1"/>
    <property type="molecule type" value="Genomic_DNA"/>
</dbReference>
<dbReference type="Gene3D" id="2.70.170.10">
    <property type="entry name" value="Neurotransmitter-gated ion-channel ligand-binding domain"/>
    <property type="match status" value="1"/>
</dbReference>
<keyword evidence="3" id="KW-0812">Transmembrane</keyword>